<reference evidence="11" key="2">
    <citation type="journal article" date="2021" name="PeerJ">
        <title>Extensive microbial diversity within the chicken gut microbiome revealed by metagenomics and culture.</title>
        <authorList>
            <person name="Gilroy R."/>
            <person name="Ravi A."/>
            <person name="Getino M."/>
            <person name="Pursley I."/>
            <person name="Horton D.L."/>
            <person name="Alikhan N.F."/>
            <person name="Baker D."/>
            <person name="Gharbi K."/>
            <person name="Hall N."/>
            <person name="Watson M."/>
            <person name="Adriaenssens E.M."/>
            <person name="Foster-Nyarko E."/>
            <person name="Jarju S."/>
            <person name="Secka A."/>
            <person name="Antonio M."/>
            <person name="Oren A."/>
            <person name="Chaudhuri R.R."/>
            <person name="La Ragione R."/>
            <person name="Hildebrand F."/>
            <person name="Pallen M.J."/>
        </authorList>
    </citation>
    <scope>NUCLEOTIDE SEQUENCE</scope>
    <source>
        <strain evidence="11">CHK165-10780</strain>
    </source>
</reference>
<proteinExistence type="predicted"/>
<dbReference type="GO" id="GO:0046496">
    <property type="term" value="P:nicotinamide nucleotide metabolic process"/>
    <property type="evidence" value="ECO:0007669"/>
    <property type="project" value="UniProtKB-ARBA"/>
</dbReference>
<comment type="caution">
    <text evidence="11">The sequence shown here is derived from an EMBL/GenBank/DDBJ whole genome shotgun (WGS) entry which is preliminary data.</text>
</comment>
<evidence type="ECO:0000256" key="2">
    <source>
        <dbReference type="ARBA" id="ARBA00001947"/>
    </source>
</evidence>
<evidence type="ECO:0000256" key="7">
    <source>
        <dbReference type="ARBA" id="ARBA00023004"/>
    </source>
</evidence>
<evidence type="ECO:0000256" key="4">
    <source>
        <dbReference type="ARBA" id="ARBA00011738"/>
    </source>
</evidence>
<dbReference type="InterPro" id="IPR000056">
    <property type="entry name" value="Ribul_P_3_epim-like"/>
</dbReference>
<keyword evidence="6" id="KW-0862">Zinc</keyword>
<dbReference type="AlphaFoldDB" id="A0A9D1CKV7"/>
<dbReference type="GO" id="GO:0046872">
    <property type="term" value="F:metal ion binding"/>
    <property type="evidence" value="ECO:0007669"/>
    <property type="project" value="UniProtKB-KW"/>
</dbReference>
<keyword evidence="5" id="KW-0479">Metal-binding</keyword>
<accession>A0A9D1CKV7</accession>
<organism evidence="11 12">
    <name type="scientific">Candidatus Faecenecus gallistercoris</name>
    <dbReference type="NCBI Taxonomy" id="2840793"/>
    <lineage>
        <taxon>Bacteria</taxon>
        <taxon>Bacillati</taxon>
        <taxon>Bacillota</taxon>
        <taxon>Bacillota incertae sedis</taxon>
        <taxon>Candidatus Faecenecus</taxon>
    </lineage>
</organism>
<keyword evidence="8" id="KW-0464">Manganese</keyword>
<comment type="subunit">
    <text evidence="4">Homodimer.</text>
</comment>
<dbReference type="InterPro" id="IPR013785">
    <property type="entry name" value="Aldolase_TIM"/>
</dbReference>
<dbReference type="Gene3D" id="3.20.20.70">
    <property type="entry name" value="Aldolase class I"/>
    <property type="match status" value="1"/>
</dbReference>
<sequence length="210" mass="24033">MVKKTSISFLSSKKIPSDLMKLHVTDTDYIHVDVMDGKFVKEKTLRFKDMKNIYKYTSKRLDVHLMVKDVKKEIKNYALLNTEFITFHLEATSDTKKLIDLIHSYGIKAGIAIKPGTDVEMIYPYIDDIELVLVMSVEPGKGGQDFLKDTTARLHKLREKIEREHIPVLLEVDGGINPETKDDVRDADILVSGSYVLNSDNYQEAITKLR</sequence>
<dbReference type="EMBL" id="DVFU01000007">
    <property type="protein sequence ID" value="HIQ64144.1"/>
    <property type="molecule type" value="Genomic_DNA"/>
</dbReference>
<comment type="cofactor">
    <cofactor evidence="1">
        <name>Mn(2+)</name>
        <dbReference type="ChEBI" id="CHEBI:29035"/>
    </cofactor>
</comment>
<keyword evidence="10" id="KW-0119">Carbohydrate metabolism</keyword>
<evidence type="ECO:0000256" key="8">
    <source>
        <dbReference type="ARBA" id="ARBA00023211"/>
    </source>
</evidence>
<evidence type="ECO:0000256" key="6">
    <source>
        <dbReference type="ARBA" id="ARBA00022833"/>
    </source>
</evidence>
<dbReference type="InterPro" id="IPR011060">
    <property type="entry name" value="RibuloseP-bd_barrel"/>
</dbReference>
<dbReference type="GO" id="GO:0005975">
    <property type="term" value="P:carbohydrate metabolic process"/>
    <property type="evidence" value="ECO:0007669"/>
    <property type="project" value="InterPro"/>
</dbReference>
<comment type="cofactor">
    <cofactor evidence="2">
        <name>Zn(2+)</name>
        <dbReference type="ChEBI" id="CHEBI:29105"/>
    </cofactor>
</comment>
<dbReference type="GO" id="GO:1901135">
    <property type="term" value="P:carbohydrate derivative metabolic process"/>
    <property type="evidence" value="ECO:0007669"/>
    <property type="project" value="UniProtKB-ARBA"/>
</dbReference>
<dbReference type="SUPFAM" id="SSF51366">
    <property type="entry name" value="Ribulose-phoshate binding barrel"/>
    <property type="match status" value="1"/>
</dbReference>
<dbReference type="CDD" id="cd00429">
    <property type="entry name" value="RPE"/>
    <property type="match status" value="1"/>
</dbReference>
<evidence type="ECO:0000256" key="3">
    <source>
        <dbReference type="ARBA" id="ARBA00001954"/>
    </source>
</evidence>
<evidence type="ECO:0000256" key="9">
    <source>
        <dbReference type="ARBA" id="ARBA00023235"/>
    </source>
</evidence>
<evidence type="ECO:0000256" key="5">
    <source>
        <dbReference type="ARBA" id="ARBA00022723"/>
    </source>
</evidence>
<dbReference type="Proteomes" id="UP000886725">
    <property type="component" value="Unassembled WGS sequence"/>
</dbReference>
<dbReference type="Pfam" id="PF00834">
    <property type="entry name" value="Ribul_P_3_epim"/>
    <property type="match status" value="1"/>
</dbReference>
<evidence type="ECO:0000256" key="10">
    <source>
        <dbReference type="ARBA" id="ARBA00023277"/>
    </source>
</evidence>
<dbReference type="GO" id="GO:0006091">
    <property type="term" value="P:generation of precursor metabolites and energy"/>
    <property type="evidence" value="ECO:0007669"/>
    <property type="project" value="UniProtKB-ARBA"/>
</dbReference>
<dbReference type="GO" id="GO:0006163">
    <property type="term" value="P:purine nucleotide metabolic process"/>
    <property type="evidence" value="ECO:0007669"/>
    <property type="project" value="UniProtKB-ARBA"/>
</dbReference>
<gene>
    <name evidence="11" type="ORF">IAC85_00215</name>
</gene>
<comment type="cofactor">
    <cofactor evidence="3">
        <name>Fe(2+)</name>
        <dbReference type="ChEBI" id="CHEBI:29033"/>
    </cofactor>
</comment>
<dbReference type="PANTHER" id="PTHR11749">
    <property type="entry name" value="RIBULOSE-5-PHOSPHATE-3-EPIMERASE"/>
    <property type="match status" value="1"/>
</dbReference>
<keyword evidence="9" id="KW-0413">Isomerase</keyword>
<name>A0A9D1CKV7_9FIRM</name>
<dbReference type="FunFam" id="3.20.20.70:FF:000191">
    <property type="entry name" value="ribulose-phosphate 3-epimerase isoform X2"/>
    <property type="match status" value="1"/>
</dbReference>
<dbReference type="PROSITE" id="PS01086">
    <property type="entry name" value="RIBUL_P_3_EPIMER_2"/>
    <property type="match status" value="1"/>
</dbReference>
<evidence type="ECO:0000313" key="11">
    <source>
        <dbReference type="EMBL" id="HIQ64144.1"/>
    </source>
</evidence>
<reference evidence="11" key="1">
    <citation type="submission" date="2020-10" db="EMBL/GenBank/DDBJ databases">
        <authorList>
            <person name="Gilroy R."/>
        </authorList>
    </citation>
    <scope>NUCLEOTIDE SEQUENCE</scope>
    <source>
        <strain evidence="11">CHK165-10780</strain>
    </source>
</reference>
<evidence type="ECO:0000313" key="12">
    <source>
        <dbReference type="Proteomes" id="UP000886725"/>
    </source>
</evidence>
<dbReference type="GO" id="GO:0016857">
    <property type="term" value="F:racemase and epimerase activity, acting on carbohydrates and derivatives"/>
    <property type="evidence" value="ECO:0007669"/>
    <property type="project" value="InterPro"/>
</dbReference>
<evidence type="ECO:0000256" key="1">
    <source>
        <dbReference type="ARBA" id="ARBA00001936"/>
    </source>
</evidence>
<keyword evidence="7" id="KW-0408">Iron</keyword>
<dbReference type="NCBIfam" id="NF004076">
    <property type="entry name" value="PRK05581.1-4"/>
    <property type="match status" value="1"/>
</dbReference>
<protein>
    <submittedName>
        <fullName evidence="11">Ribulose-phosphate 3-epimerase</fullName>
    </submittedName>
</protein>